<keyword evidence="2" id="KW-1185">Reference proteome</keyword>
<reference evidence="1 2" key="1">
    <citation type="journal article" date="2013" name="Int. J. Syst. Evol. Microbiol.">
        <title>Aquimarina gracilis sp. nov., isolated from the gut microflora of a mussel, Mytilus coruscus, and emended description of Aquimarina spongiae.</title>
        <authorList>
            <person name="Park S.C."/>
            <person name="Choe H.N."/>
            <person name="Baik K.S."/>
            <person name="Seong C.N."/>
        </authorList>
    </citation>
    <scope>NUCLEOTIDE SEQUENCE [LARGE SCALE GENOMIC DNA]</scope>
    <source>
        <strain evidence="1 2">PSC32</strain>
    </source>
</reference>
<organism evidence="1 2">
    <name type="scientific">Aquimarina gracilis</name>
    <dbReference type="NCBI Taxonomy" id="874422"/>
    <lineage>
        <taxon>Bacteria</taxon>
        <taxon>Pseudomonadati</taxon>
        <taxon>Bacteroidota</taxon>
        <taxon>Flavobacteriia</taxon>
        <taxon>Flavobacteriales</taxon>
        <taxon>Flavobacteriaceae</taxon>
        <taxon>Aquimarina</taxon>
    </lineage>
</organism>
<dbReference type="RefSeq" id="WP_324178994.1">
    <property type="nucleotide sequence ID" value="NZ_BAABAW010000003.1"/>
</dbReference>
<evidence type="ECO:0000313" key="1">
    <source>
        <dbReference type="EMBL" id="MEB3344971.1"/>
    </source>
</evidence>
<evidence type="ECO:0000313" key="2">
    <source>
        <dbReference type="Proteomes" id="UP001327027"/>
    </source>
</evidence>
<accession>A0ABU5ZUP6</accession>
<proteinExistence type="predicted"/>
<name>A0ABU5ZUP6_9FLAO</name>
<dbReference type="EMBL" id="JAYKLX010000002">
    <property type="protein sequence ID" value="MEB3344971.1"/>
    <property type="molecule type" value="Genomic_DNA"/>
</dbReference>
<sequence length="51" mass="5674">MKKSRNQNQGQKKLALKKLKITKLNNLICIKGGANDHINNVATTDTTDTFC</sequence>
<protein>
    <recommendedName>
        <fullName evidence="3">Natural product</fullName>
    </recommendedName>
</protein>
<dbReference type="Proteomes" id="UP001327027">
    <property type="component" value="Unassembled WGS sequence"/>
</dbReference>
<evidence type="ECO:0008006" key="3">
    <source>
        <dbReference type="Google" id="ProtNLM"/>
    </source>
</evidence>
<comment type="caution">
    <text evidence="1">The sequence shown here is derived from an EMBL/GenBank/DDBJ whole genome shotgun (WGS) entry which is preliminary data.</text>
</comment>
<gene>
    <name evidence="1" type="ORF">U6A24_05835</name>
</gene>